<dbReference type="InterPro" id="IPR045121">
    <property type="entry name" value="CoAse"/>
</dbReference>
<keyword evidence="8" id="KW-1185">Reference proteome</keyword>
<dbReference type="RefSeq" id="XP_015598472.1">
    <property type="nucleotide sequence ID" value="XM_015742986.2"/>
</dbReference>
<dbReference type="AlphaFoldDB" id="A0AAJ7BZV7"/>
<evidence type="ECO:0000256" key="2">
    <source>
        <dbReference type="ARBA" id="ARBA00001946"/>
    </source>
</evidence>
<protein>
    <submittedName>
        <fullName evidence="9">Nucleoside diphosphate-linked moiety X motif 8</fullName>
    </submittedName>
</protein>
<dbReference type="Pfam" id="PF00293">
    <property type="entry name" value="NUDIX"/>
    <property type="match status" value="1"/>
</dbReference>
<reference evidence="9" key="1">
    <citation type="submission" date="2025-08" db="UniProtKB">
        <authorList>
            <consortium name="RefSeq"/>
        </authorList>
    </citation>
    <scope>IDENTIFICATION</scope>
</reference>
<dbReference type="Proteomes" id="UP000694920">
    <property type="component" value="Unplaced"/>
</dbReference>
<dbReference type="CDD" id="cd03426">
    <property type="entry name" value="NUDIX_CoAse_Nudt7"/>
    <property type="match status" value="1"/>
</dbReference>
<keyword evidence="6" id="KW-0464">Manganese</keyword>
<evidence type="ECO:0000256" key="1">
    <source>
        <dbReference type="ARBA" id="ARBA00001936"/>
    </source>
</evidence>
<evidence type="ECO:0000313" key="8">
    <source>
        <dbReference type="Proteomes" id="UP000694920"/>
    </source>
</evidence>
<evidence type="ECO:0000256" key="5">
    <source>
        <dbReference type="ARBA" id="ARBA00022842"/>
    </source>
</evidence>
<comment type="cofactor">
    <cofactor evidence="1">
        <name>Mn(2+)</name>
        <dbReference type="ChEBI" id="CHEBI:29035"/>
    </cofactor>
</comment>
<dbReference type="Gene3D" id="3.90.79.10">
    <property type="entry name" value="Nucleoside Triphosphate Pyrophosphohydrolase"/>
    <property type="match status" value="1"/>
</dbReference>
<proteinExistence type="predicted"/>
<keyword evidence="5" id="KW-0460">Magnesium</keyword>
<evidence type="ECO:0000313" key="9">
    <source>
        <dbReference type="RefSeq" id="XP_015598472.1"/>
    </source>
</evidence>
<feature type="domain" description="Nudix hydrolase" evidence="7">
    <location>
        <begin position="66"/>
        <end position="203"/>
    </location>
</feature>
<dbReference type="PANTHER" id="PTHR12992:SF11">
    <property type="entry name" value="MITOCHONDRIAL COENZYME A DIPHOSPHATASE NUDT8"/>
    <property type="match status" value="1"/>
</dbReference>
<evidence type="ECO:0000256" key="6">
    <source>
        <dbReference type="ARBA" id="ARBA00023211"/>
    </source>
</evidence>
<dbReference type="InterPro" id="IPR000086">
    <property type="entry name" value="NUDIX_hydrolase_dom"/>
</dbReference>
<dbReference type="SUPFAM" id="SSF55811">
    <property type="entry name" value="Nudix"/>
    <property type="match status" value="1"/>
</dbReference>
<dbReference type="GO" id="GO:0046872">
    <property type="term" value="F:metal ion binding"/>
    <property type="evidence" value="ECO:0007669"/>
    <property type="project" value="UniProtKB-KW"/>
</dbReference>
<sequence length="245" mass="27505">MASYGSRTLSRQLFLRHFALESHTSLSAIHVAALRPEVVLSSENRKSCVRNLKQYLQPRRVIQENASKAAVLVPLCIHKGELGLLYTLRSTKLNTNRGQVSFPGGMHDKNDSSLEETALRETWEELKIPQDKIDIWTSGNPIGRKDVTVFPVLGFVGEIDLDNLQLNPEEVEEAFVLSLKKLCDPASCHFTQFRNTYSLPSYTGGKHRVWGLTAAITHMVMCSLVPGIYKHRILYLQSIGQINSS</sequence>
<keyword evidence="4" id="KW-0378">Hydrolase</keyword>
<organism evidence="8 9">
    <name type="scientific">Cephus cinctus</name>
    <name type="common">Wheat stem sawfly</name>
    <dbReference type="NCBI Taxonomy" id="211228"/>
    <lineage>
        <taxon>Eukaryota</taxon>
        <taxon>Metazoa</taxon>
        <taxon>Ecdysozoa</taxon>
        <taxon>Arthropoda</taxon>
        <taxon>Hexapoda</taxon>
        <taxon>Insecta</taxon>
        <taxon>Pterygota</taxon>
        <taxon>Neoptera</taxon>
        <taxon>Endopterygota</taxon>
        <taxon>Hymenoptera</taxon>
        <taxon>Cephoidea</taxon>
        <taxon>Cephidae</taxon>
        <taxon>Cephus</taxon>
    </lineage>
</organism>
<comment type="cofactor">
    <cofactor evidence="2">
        <name>Mg(2+)</name>
        <dbReference type="ChEBI" id="CHEBI:18420"/>
    </cofactor>
</comment>
<name>A0AAJ7BZV7_CEPCN</name>
<evidence type="ECO:0000256" key="4">
    <source>
        <dbReference type="ARBA" id="ARBA00022801"/>
    </source>
</evidence>
<evidence type="ECO:0000259" key="7">
    <source>
        <dbReference type="PROSITE" id="PS51462"/>
    </source>
</evidence>
<dbReference type="GeneID" id="107269295"/>
<dbReference type="PROSITE" id="PS51462">
    <property type="entry name" value="NUDIX"/>
    <property type="match status" value="1"/>
</dbReference>
<dbReference type="InterPro" id="IPR015797">
    <property type="entry name" value="NUDIX_hydrolase-like_dom_sf"/>
</dbReference>
<accession>A0AAJ7BZV7</accession>
<gene>
    <name evidence="9" type="primary">LOC107269295</name>
</gene>
<dbReference type="KEGG" id="ccin:107269295"/>
<dbReference type="PANTHER" id="PTHR12992">
    <property type="entry name" value="NUDIX HYDROLASE"/>
    <property type="match status" value="1"/>
</dbReference>
<evidence type="ECO:0000256" key="3">
    <source>
        <dbReference type="ARBA" id="ARBA00022723"/>
    </source>
</evidence>
<dbReference type="GO" id="GO:0010945">
    <property type="term" value="F:coenzyme A diphosphatase activity"/>
    <property type="evidence" value="ECO:0007669"/>
    <property type="project" value="InterPro"/>
</dbReference>
<keyword evidence="3" id="KW-0479">Metal-binding</keyword>